<dbReference type="InterPro" id="IPR013328">
    <property type="entry name" value="6PGD_dom2"/>
</dbReference>
<reference evidence="2 3" key="1">
    <citation type="submission" date="2018-08" db="EMBL/GenBank/DDBJ databases">
        <title>Genome sequencing of Agrobacterium vitis strain ICMP 10754.</title>
        <authorList>
            <person name="Visnovsky S.B."/>
            <person name="Pitman A.R."/>
        </authorList>
    </citation>
    <scope>NUCLEOTIDE SEQUENCE [LARGE SCALE GENOMIC DNA]</scope>
    <source>
        <strain evidence="2 3">ICMP 10754</strain>
    </source>
</reference>
<sequence>MSDLTVGFIGFGEAASCFSKHLKEQPSMRLLVFCNGRTNRPPYSDAFLRFAGEAGATTMDTLAELCGASDVIFSAVLVANALEVAREATSFLKPGTLYVDISASTPSKKRQIAAAIEAGGGLYVDANLMGSVAIYGAPVTLYCSGSGVSRFAELFIPRGMTIDVANDRAGDAAMVKMLRSVVTKGIEALVVEAFTIATLQGVRGEVMTGLFGSMDKTKFSDFVGMCILTDVLHSERRAVEMDEIATDIRAMELDPIMTEAAGRRLWASARLGLREAFVGRKDATLEQVLDAYAAAIKTGPPEAGTSRRRKG</sequence>
<dbReference type="GO" id="GO:0050661">
    <property type="term" value="F:NADP binding"/>
    <property type="evidence" value="ECO:0007669"/>
    <property type="project" value="InterPro"/>
</dbReference>
<dbReference type="Proteomes" id="UP000436911">
    <property type="component" value="Unassembled WGS sequence"/>
</dbReference>
<comment type="caution">
    <text evidence="2">The sequence shown here is derived from an EMBL/GenBank/DDBJ whole genome shotgun (WGS) entry which is preliminary data.</text>
</comment>
<gene>
    <name evidence="2" type="ORF">DXT89_09685</name>
</gene>
<protein>
    <submittedName>
        <fullName evidence="2">NAD(P)-dependent oxidoreductase</fullName>
    </submittedName>
</protein>
<dbReference type="Pfam" id="PF03446">
    <property type="entry name" value="NAD_binding_2"/>
    <property type="match status" value="1"/>
</dbReference>
<dbReference type="EMBL" id="QUSG01000004">
    <property type="protein sequence ID" value="KAA3528291.1"/>
    <property type="molecule type" value="Genomic_DNA"/>
</dbReference>
<organism evidence="2 3">
    <name type="scientific">Agrobacterium vitis</name>
    <name type="common">Rhizobium vitis</name>
    <dbReference type="NCBI Taxonomy" id="373"/>
    <lineage>
        <taxon>Bacteria</taxon>
        <taxon>Pseudomonadati</taxon>
        <taxon>Pseudomonadota</taxon>
        <taxon>Alphaproteobacteria</taxon>
        <taxon>Hyphomicrobiales</taxon>
        <taxon>Rhizobiaceae</taxon>
        <taxon>Rhizobium/Agrobacterium group</taxon>
        <taxon>Agrobacterium</taxon>
    </lineage>
</organism>
<accession>A0A368NVP0</accession>
<dbReference type="RefSeq" id="WP_060719702.1">
    <property type="nucleotide sequence ID" value="NZ_JABFNP010000001.1"/>
</dbReference>
<dbReference type="SUPFAM" id="SSF51735">
    <property type="entry name" value="NAD(P)-binding Rossmann-fold domains"/>
    <property type="match status" value="1"/>
</dbReference>
<dbReference type="AlphaFoldDB" id="A0A368NVP0"/>
<dbReference type="OrthoDB" id="4333at2"/>
<dbReference type="InterPro" id="IPR008927">
    <property type="entry name" value="6-PGluconate_DH-like_C_sf"/>
</dbReference>
<proteinExistence type="predicted"/>
<dbReference type="GeneID" id="60681277"/>
<dbReference type="SUPFAM" id="SSF48179">
    <property type="entry name" value="6-phosphogluconate dehydrogenase C-terminal domain-like"/>
    <property type="match status" value="1"/>
</dbReference>
<evidence type="ECO:0000259" key="1">
    <source>
        <dbReference type="Pfam" id="PF03446"/>
    </source>
</evidence>
<feature type="domain" description="6-phosphogluconate dehydrogenase NADP-binding" evidence="1">
    <location>
        <begin position="6"/>
        <end position="133"/>
    </location>
</feature>
<dbReference type="InterPro" id="IPR006115">
    <property type="entry name" value="6PGDH_NADP-bd"/>
</dbReference>
<evidence type="ECO:0000313" key="3">
    <source>
        <dbReference type="Proteomes" id="UP000436911"/>
    </source>
</evidence>
<name>A0A368NVP0_AGRVI</name>
<evidence type="ECO:0000313" key="2">
    <source>
        <dbReference type="EMBL" id="KAA3528291.1"/>
    </source>
</evidence>
<dbReference type="Gene3D" id="3.40.50.720">
    <property type="entry name" value="NAD(P)-binding Rossmann-like Domain"/>
    <property type="match status" value="1"/>
</dbReference>
<dbReference type="InterPro" id="IPR036291">
    <property type="entry name" value="NAD(P)-bd_dom_sf"/>
</dbReference>
<dbReference type="Gene3D" id="1.10.1040.10">
    <property type="entry name" value="N-(1-d-carboxylethyl)-l-norvaline Dehydrogenase, domain 2"/>
    <property type="match status" value="1"/>
</dbReference>